<proteinExistence type="predicted"/>
<dbReference type="EMBL" id="CP067134">
    <property type="protein sequence ID" value="WCR11028.1"/>
    <property type="molecule type" value="Genomic_DNA"/>
</dbReference>
<gene>
    <name evidence="1" type="ORF">JHW45_01010</name>
</gene>
<evidence type="ECO:0000313" key="1">
    <source>
        <dbReference type="EMBL" id="WCR11028.1"/>
    </source>
</evidence>
<sequence>MAAHHSLNERRIIAKMLHRKTTVAKLALHLGRRRNFWHNLGAAMAAECWPVSAHTSPPVM</sequence>
<evidence type="ECO:0000313" key="2">
    <source>
        <dbReference type="Proteomes" id="UP001218412"/>
    </source>
</evidence>
<dbReference type="Proteomes" id="UP001218412">
    <property type="component" value="Chromosome"/>
</dbReference>
<organism evidence="1 2">
    <name type="scientific">Paracoccus stylophorae</name>
    <dbReference type="NCBI Taxonomy" id="659350"/>
    <lineage>
        <taxon>Bacteria</taxon>
        <taxon>Pseudomonadati</taxon>
        <taxon>Pseudomonadota</taxon>
        <taxon>Alphaproteobacteria</taxon>
        <taxon>Rhodobacterales</taxon>
        <taxon>Paracoccaceae</taxon>
        <taxon>Paracoccus</taxon>
    </lineage>
</organism>
<protein>
    <recommendedName>
        <fullName evidence="3">Transposase</fullName>
    </recommendedName>
</protein>
<reference evidence="1 2" key="1">
    <citation type="submission" date="2021-01" db="EMBL/GenBank/DDBJ databases">
        <title>Biogeographic distribution of Paracoccus.</title>
        <authorList>
            <person name="Hollensteiner J."/>
            <person name="Leineberger J."/>
            <person name="Brinkhoff T."/>
            <person name="Daniel R."/>
        </authorList>
    </citation>
    <scope>NUCLEOTIDE SEQUENCE [LARGE SCALE GENOMIC DNA]</scope>
    <source>
        <strain evidence="1 2">LMG25392</strain>
    </source>
</reference>
<keyword evidence="2" id="KW-1185">Reference proteome</keyword>
<dbReference type="RefSeq" id="WP_272859115.1">
    <property type="nucleotide sequence ID" value="NZ_CP067134.1"/>
</dbReference>
<evidence type="ECO:0008006" key="3">
    <source>
        <dbReference type="Google" id="ProtNLM"/>
    </source>
</evidence>
<name>A0ABY7SVW7_9RHOB</name>
<accession>A0ABY7SVW7</accession>